<feature type="transmembrane region" description="Helical" evidence="8">
    <location>
        <begin position="230"/>
        <end position="252"/>
    </location>
</feature>
<dbReference type="PANTHER" id="PTHR42703">
    <property type="entry name" value="NADH DEHYDROGENASE"/>
    <property type="match status" value="1"/>
</dbReference>
<feature type="transmembrane region" description="Helical" evidence="8">
    <location>
        <begin position="287"/>
        <end position="304"/>
    </location>
</feature>
<keyword evidence="11" id="KW-1185">Reference proteome</keyword>
<evidence type="ECO:0000256" key="4">
    <source>
        <dbReference type="ARBA" id="ARBA00022692"/>
    </source>
</evidence>
<proteinExistence type="inferred from homology"/>
<feature type="transmembrane region" description="Helical" evidence="8">
    <location>
        <begin position="119"/>
        <end position="138"/>
    </location>
</feature>
<sequence>MIFLVLGPILVGLFFYICHCKFLMKATLILEAVLIGIALNFLMSSAESSVQLLSGIAFPMGMKLRVDTLSATMLVLNNFLFGFMILFNMHKSYMNKLFIFLFLGLQGLINGVFLSTDFFNVYILIEVATVVVSILIMYKKDSQSMYDGMIYLMVNMIAMTFFLLGIGYLYKYTGALDFDNVAVSVETITSKKNLIMPFALMITGISLKAALLPLFSWLPKAHGTASAPSIVSGVLSGIFVKIGIYLFIRVYFIFGNIFILSNFFVGIGFLTAIAGFMFALAQTDIKLILAYHSISQIGLMMIGLSSAQTASYYGGLYHIVAHGIFKTLLFLIAGLLIETYHTRDIRKMNDLFRRSKFLSVILIIAVLSITGAPFFSGAYSKYYIMKGFSGIGFELLFILINMGTMMSFIKFWHVLFKDDQPFFAPMPSPIGKKILPYNSVIALSLMALSCILLGVAGDYMFKLLTTFDAHYGFLSQLVKWPKYLLTYAGSYLAYQAFVKKNPFFATVKKMELSFNQITLAILSFFIVTTLYLHFITA</sequence>
<comment type="caution">
    <text evidence="10">The sequence shown here is derived from an EMBL/GenBank/DDBJ whole genome shotgun (WGS) entry which is preliminary data.</text>
</comment>
<dbReference type="RefSeq" id="WP_194702388.1">
    <property type="nucleotide sequence ID" value="NZ_JADKNH010000008.1"/>
</dbReference>
<evidence type="ECO:0000256" key="7">
    <source>
        <dbReference type="RuleBase" id="RU000320"/>
    </source>
</evidence>
<feature type="transmembrane region" description="Helical" evidence="8">
    <location>
        <begin position="150"/>
        <end position="170"/>
    </location>
</feature>
<organism evidence="10 11">
    <name type="scientific">Fusibacter ferrireducens</name>
    <dbReference type="NCBI Taxonomy" id="2785058"/>
    <lineage>
        <taxon>Bacteria</taxon>
        <taxon>Bacillati</taxon>
        <taxon>Bacillota</taxon>
        <taxon>Clostridia</taxon>
        <taxon>Eubacteriales</taxon>
        <taxon>Eubacteriales Family XII. Incertae Sedis</taxon>
        <taxon>Fusibacter</taxon>
    </lineage>
</organism>
<dbReference type="EMBL" id="JADKNH010000008">
    <property type="protein sequence ID" value="MBF4694145.1"/>
    <property type="molecule type" value="Genomic_DNA"/>
</dbReference>
<evidence type="ECO:0000313" key="11">
    <source>
        <dbReference type="Proteomes" id="UP000614200"/>
    </source>
</evidence>
<dbReference type="InterPro" id="IPR050586">
    <property type="entry name" value="CPA3_Na-H_Antiporter_D"/>
</dbReference>
<feature type="transmembrane region" description="Helical" evidence="8">
    <location>
        <begin position="68"/>
        <end position="87"/>
    </location>
</feature>
<evidence type="ECO:0000259" key="9">
    <source>
        <dbReference type="Pfam" id="PF00361"/>
    </source>
</evidence>
<feature type="transmembrane region" description="Helical" evidence="8">
    <location>
        <begin position="194"/>
        <end position="218"/>
    </location>
</feature>
<feature type="transmembrane region" description="Helical" evidence="8">
    <location>
        <begin position="258"/>
        <end position="280"/>
    </location>
</feature>
<feature type="domain" description="NADH:quinone oxidoreductase/Mrp antiporter transmembrane" evidence="9">
    <location>
        <begin position="115"/>
        <end position="406"/>
    </location>
</feature>
<dbReference type="Proteomes" id="UP000614200">
    <property type="component" value="Unassembled WGS sequence"/>
</dbReference>
<dbReference type="PRINTS" id="PR01437">
    <property type="entry name" value="NUOXDRDTASE4"/>
</dbReference>
<protein>
    <submittedName>
        <fullName evidence="10">Proton-conducting membrane transporter</fullName>
    </submittedName>
</protein>
<feature type="transmembrane region" description="Helical" evidence="8">
    <location>
        <begin position="517"/>
        <end position="535"/>
    </location>
</feature>
<feature type="transmembrane region" description="Helical" evidence="8">
    <location>
        <begin position="480"/>
        <end position="497"/>
    </location>
</feature>
<evidence type="ECO:0000313" key="10">
    <source>
        <dbReference type="EMBL" id="MBF4694145.1"/>
    </source>
</evidence>
<dbReference type="Pfam" id="PF00361">
    <property type="entry name" value="Proton_antipo_M"/>
    <property type="match status" value="1"/>
</dbReference>
<dbReference type="InterPro" id="IPR001750">
    <property type="entry name" value="ND/Mrp_TM"/>
</dbReference>
<feature type="transmembrane region" description="Helical" evidence="8">
    <location>
        <begin position="395"/>
        <end position="416"/>
    </location>
</feature>
<evidence type="ECO:0000256" key="8">
    <source>
        <dbReference type="SAM" id="Phobius"/>
    </source>
</evidence>
<evidence type="ECO:0000256" key="5">
    <source>
        <dbReference type="ARBA" id="ARBA00022989"/>
    </source>
</evidence>
<keyword evidence="6 8" id="KW-0472">Membrane</keyword>
<keyword evidence="3" id="KW-1003">Cell membrane</keyword>
<feature type="transmembrane region" description="Helical" evidence="8">
    <location>
        <begin position="437"/>
        <end position="460"/>
    </location>
</feature>
<keyword evidence="4 7" id="KW-0812">Transmembrane</keyword>
<feature type="transmembrane region" description="Helical" evidence="8">
    <location>
        <begin position="94"/>
        <end position="113"/>
    </location>
</feature>
<name>A0ABR9ZUM4_9FIRM</name>
<gene>
    <name evidence="10" type="ORF">ISU02_13570</name>
</gene>
<evidence type="ECO:0000256" key="1">
    <source>
        <dbReference type="ARBA" id="ARBA00004651"/>
    </source>
</evidence>
<comment type="similarity">
    <text evidence="2">Belongs to the CPA3 antiporters (TC 2.A.63) subunit D family.</text>
</comment>
<dbReference type="InterPro" id="IPR003918">
    <property type="entry name" value="NADH_UbQ_OxRdtase"/>
</dbReference>
<keyword evidence="5 8" id="KW-1133">Transmembrane helix</keyword>
<evidence type="ECO:0000256" key="2">
    <source>
        <dbReference type="ARBA" id="ARBA00005346"/>
    </source>
</evidence>
<feature type="transmembrane region" description="Helical" evidence="8">
    <location>
        <begin position="316"/>
        <end position="337"/>
    </location>
</feature>
<evidence type="ECO:0000256" key="6">
    <source>
        <dbReference type="ARBA" id="ARBA00023136"/>
    </source>
</evidence>
<evidence type="ECO:0000256" key="3">
    <source>
        <dbReference type="ARBA" id="ARBA00022475"/>
    </source>
</evidence>
<comment type="subcellular location">
    <subcellularLocation>
        <location evidence="1">Cell membrane</location>
        <topology evidence="1">Multi-pass membrane protein</topology>
    </subcellularLocation>
    <subcellularLocation>
        <location evidence="7">Membrane</location>
        <topology evidence="7">Multi-pass membrane protein</topology>
    </subcellularLocation>
</comment>
<accession>A0ABR9ZUM4</accession>
<reference evidence="10 11" key="1">
    <citation type="submission" date="2020-11" db="EMBL/GenBank/DDBJ databases">
        <title>Fusibacter basophilias sp. nov.</title>
        <authorList>
            <person name="Qiu D."/>
        </authorList>
    </citation>
    <scope>NUCLEOTIDE SEQUENCE [LARGE SCALE GENOMIC DNA]</scope>
    <source>
        <strain evidence="10 11">Q10-2</strain>
    </source>
</reference>
<dbReference type="PANTHER" id="PTHR42703:SF1">
    <property type="entry name" value="NA(+)_H(+) ANTIPORTER SUBUNIT D1"/>
    <property type="match status" value="1"/>
</dbReference>
<feature type="transmembrane region" description="Helical" evidence="8">
    <location>
        <begin position="357"/>
        <end position="375"/>
    </location>
</feature>